<evidence type="ECO:0000259" key="2">
    <source>
        <dbReference type="Pfam" id="PF07811"/>
    </source>
</evidence>
<reference evidence="3 4" key="1">
    <citation type="journal article" date="2019" name="Int. J. Syst. Evol. Microbiol.">
        <title>The Global Catalogue of Microorganisms (GCM) 10K type strain sequencing project: providing services to taxonomists for standard genome sequencing and annotation.</title>
        <authorList>
            <consortium name="The Broad Institute Genomics Platform"/>
            <consortium name="The Broad Institute Genome Sequencing Center for Infectious Disease"/>
            <person name="Wu L."/>
            <person name="Ma J."/>
        </authorList>
    </citation>
    <scope>NUCLEOTIDE SEQUENCE [LARGE SCALE GENOMIC DNA]</scope>
    <source>
        <strain evidence="3 4">JCM 16021</strain>
    </source>
</reference>
<feature type="domain" description="TadE-like" evidence="2">
    <location>
        <begin position="48"/>
        <end position="90"/>
    </location>
</feature>
<proteinExistence type="predicted"/>
<keyword evidence="1" id="KW-0472">Membrane</keyword>
<accession>A0ABN2XMX9</accession>
<comment type="caution">
    <text evidence="3">The sequence shown here is derived from an EMBL/GenBank/DDBJ whole genome shotgun (WGS) entry which is preliminary data.</text>
</comment>
<dbReference type="EMBL" id="BAAAQQ010000001">
    <property type="protein sequence ID" value="GAA2113806.1"/>
    <property type="molecule type" value="Genomic_DNA"/>
</dbReference>
<dbReference type="Pfam" id="PF07811">
    <property type="entry name" value="TadE"/>
    <property type="match status" value="1"/>
</dbReference>
<feature type="transmembrane region" description="Helical" evidence="1">
    <location>
        <begin position="54"/>
        <end position="75"/>
    </location>
</feature>
<name>A0ABN2XMX9_9ACTN</name>
<sequence>MNQSENSPLAPLPKSPVVTYFSLSTAVSLGEAMASDSPDPGCVSSERGAAALEFALLVPLLLMLLLGTITTGLVYSDHLAVTNAAREAARYGAATDATLGSTWATSVQTRVQQVYFNSTGGAPTDDQVCVDLVASNGTVIASDSGAACGTQPAAPDGMAPGSCAVRVWMTRPARIQLAVDDLNFTLSAQSVAFYGRTVGTSCTVN</sequence>
<protein>
    <recommendedName>
        <fullName evidence="2">TadE-like domain-containing protein</fullName>
    </recommendedName>
</protein>
<dbReference type="Proteomes" id="UP001500575">
    <property type="component" value="Unassembled WGS sequence"/>
</dbReference>
<evidence type="ECO:0000313" key="4">
    <source>
        <dbReference type="Proteomes" id="UP001500575"/>
    </source>
</evidence>
<keyword evidence="4" id="KW-1185">Reference proteome</keyword>
<keyword evidence="1" id="KW-1133">Transmembrane helix</keyword>
<dbReference type="InterPro" id="IPR012495">
    <property type="entry name" value="TadE-like_dom"/>
</dbReference>
<organism evidence="3 4">
    <name type="scientific">Nocardioides bigeumensis</name>
    <dbReference type="NCBI Taxonomy" id="433657"/>
    <lineage>
        <taxon>Bacteria</taxon>
        <taxon>Bacillati</taxon>
        <taxon>Actinomycetota</taxon>
        <taxon>Actinomycetes</taxon>
        <taxon>Propionibacteriales</taxon>
        <taxon>Nocardioidaceae</taxon>
        <taxon>Nocardioides</taxon>
    </lineage>
</organism>
<gene>
    <name evidence="3" type="ORF">GCM10009843_01880</name>
</gene>
<evidence type="ECO:0000256" key="1">
    <source>
        <dbReference type="SAM" id="Phobius"/>
    </source>
</evidence>
<keyword evidence="1" id="KW-0812">Transmembrane</keyword>
<evidence type="ECO:0000313" key="3">
    <source>
        <dbReference type="EMBL" id="GAA2113806.1"/>
    </source>
</evidence>